<evidence type="ECO:0000313" key="3">
    <source>
        <dbReference type="Proteomes" id="UP000825933"/>
    </source>
</evidence>
<dbReference type="AlphaFoldDB" id="A0A8T5UXJ0"/>
<reference evidence="3" key="1">
    <citation type="journal article" date="2022" name="Microbiol. Resour. Announc.">
        <title>Draft Genome Sequence of a Methanogenic Archaeon from West Spitsbergen Permafrost.</title>
        <authorList>
            <person name="Trubitsyn V."/>
            <person name="Rivkina E."/>
            <person name="Shcherbakova V."/>
        </authorList>
    </citation>
    <scope>NUCLEOTIDE SEQUENCE [LARGE SCALE GENOMIC DNA]</scope>
    <source>
        <strain evidence="3">VT</strain>
    </source>
</reference>
<protein>
    <submittedName>
        <fullName evidence="2">DUF2341 domain-containing protein</fullName>
    </submittedName>
</protein>
<keyword evidence="3" id="KW-1185">Reference proteome</keyword>
<dbReference type="InterPro" id="IPR018765">
    <property type="entry name" value="DUF2341"/>
</dbReference>
<sequence length="447" mass="49904">MTELATLTNASILPVKGSIDGDLYDYVVNVTVAYSNQIKTDFSDLRFAVNNVEVSYFLINYIEGVKANFYVLIPKLPASPAITNIAMFSGNPVLADISDTEIFSSDFFDHFEGTSLDTDKWELKSGEITVANSIANINGVIQSKRTNFESCSVSMKVKMPSIVMPISAHFLLVDPESENLSYWAADSTKFMGFIAQANNWMVRTSNPTEGIVPQYCTQEVDTGIVANDTWHILRFDFFKKQGTAIADDGGTYVLNNSFQIKYYVDEVYKGEIHNVLWYFYGVPDGTFKLQLGKEQGIADIDWIRVTDIIMSSPVLSEQTNWITNADISITDSEGNSLNTILVESLYPNDNSRDQTINLGSTLHDLKNVTIKPAPLSGEDIPEAMVSASQSSYQYVELSLDKKNYYKVLYVPEIKAFTNQLLYMRCTIPDYSYDGPFMCGIEITAESG</sequence>
<name>A0A8T5UXJ0_9EURY</name>
<dbReference type="Pfam" id="PF10102">
    <property type="entry name" value="DUF2341"/>
    <property type="match status" value="1"/>
</dbReference>
<evidence type="ECO:0000259" key="1">
    <source>
        <dbReference type="Pfam" id="PF10102"/>
    </source>
</evidence>
<feature type="domain" description="DUF2341" evidence="1">
    <location>
        <begin position="41"/>
        <end position="123"/>
    </location>
</feature>
<proteinExistence type="predicted"/>
<dbReference type="RefSeq" id="WP_223792556.1">
    <property type="nucleotide sequence ID" value="NZ_JAIOUQ010000017.1"/>
</dbReference>
<evidence type="ECO:0000313" key="2">
    <source>
        <dbReference type="EMBL" id="MBZ2167017.1"/>
    </source>
</evidence>
<comment type="caution">
    <text evidence="2">The sequence shown here is derived from an EMBL/GenBank/DDBJ whole genome shotgun (WGS) entry which is preliminary data.</text>
</comment>
<organism evidence="2 3">
    <name type="scientific">Methanobacterium spitsbergense</name>
    <dbReference type="NCBI Taxonomy" id="2874285"/>
    <lineage>
        <taxon>Archaea</taxon>
        <taxon>Methanobacteriati</taxon>
        <taxon>Methanobacteriota</taxon>
        <taxon>Methanomada group</taxon>
        <taxon>Methanobacteria</taxon>
        <taxon>Methanobacteriales</taxon>
        <taxon>Methanobacteriaceae</taxon>
        <taxon>Methanobacterium</taxon>
    </lineage>
</organism>
<gene>
    <name evidence="2" type="ORF">K8N75_13310</name>
</gene>
<accession>A0A8T5UXJ0</accession>
<dbReference type="Proteomes" id="UP000825933">
    <property type="component" value="Unassembled WGS sequence"/>
</dbReference>
<dbReference type="EMBL" id="JAIOUQ010000017">
    <property type="protein sequence ID" value="MBZ2167017.1"/>
    <property type="molecule type" value="Genomic_DNA"/>
</dbReference>